<dbReference type="CDD" id="cd00347">
    <property type="entry name" value="Flavin_utilizing_monoxygenases"/>
    <property type="match status" value="1"/>
</dbReference>
<gene>
    <name evidence="4" type="ORF">Ato02nite_014810</name>
</gene>
<evidence type="ECO:0000256" key="2">
    <source>
        <dbReference type="SAM" id="SignalP"/>
    </source>
</evidence>
<sequence length="347" mass="37228">MTRVSVAIMSVALSLLDLASVQTGRSVRDSFAASVDLARAAERSGFRRVWYAEHHNMPVIASSATSVLIGHIADRTESIRLGAGGVMLPNHSPLVIAEQFGTLATLHPGRIDLGLGRAPGSDQNTMLALRRNPASADSFPEDVLELQGYLSGHSRVPGVQAVPRADEVVPLYILGSSMFGARLAAQLGLPYAFASHFAPDLLHQAVDVYRDTFRPSEQLSQPYVIAGVNVFAAEDHDLAVRQKTVAYRQRTRAFLRRGNFTDAEIDAFLASPNGAQLAGMTRYTAVGTPDEVRDYLVAFAAGCHADELITTHQAPEPADRVRSVELTGQAFAESAGQAGQQEARPAT</sequence>
<keyword evidence="5" id="KW-1185">Reference proteome</keyword>
<feature type="chain" id="PRO_5039443921" evidence="2">
    <location>
        <begin position="20"/>
        <end position="347"/>
    </location>
</feature>
<dbReference type="SUPFAM" id="SSF51679">
    <property type="entry name" value="Bacterial luciferase-like"/>
    <property type="match status" value="1"/>
</dbReference>
<evidence type="ECO:0000313" key="4">
    <source>
        <dbReference type="EMBL" id="GIM89688.1"/>
    </source>
</evidence>
<dbReference type="InterPro" id="IPR011251">
    <property type="entry name" value="Luciferase-like_dom"/>
</dbReference>
<evidence type="ECO:0000256" key="1">
    <source>
        <dbReference type="ARBA" id="ARBA00007789"/>
    </source>
</evidence>
<dbReference type="Gene3D" id="3.20.20.30">
    <property type="entry name" value="Luciferase-like domain"/>
    <property type="match status" value="1"/>
</dbReference>
<accession>A0A919W439</accession>
<dbReference type="GO" id="GO:0005829">
    <property type="term" value="C:cytosol"/>
    <property type="evidence" value="ECO:0007669"/>
    <property type="project" value="TreeGrafter"/>
</dbReference>
<dbReference type="InterPro" id="IPR019949">
    <property type="entry name" value="CmoO-like"/>
</dbReference>
<reference evidence="4 5" key="1">
    <citation type="submission" date="2021-03" db="EMBL/GenBank/DDBJ databases">
        <title>Whole genome shotgun sequence of Actinoplanes toevensis NBRC 105298.</title>
        <authorList>
            <person name="Komaki H."/>
            <person name="Tamura T."/>
        </authorList>
    </citation>
    <scope>NUCLEOTIDE SEQUENCE [LARGE SCALE GENOMIC DNA]</scope>
    <source>
        <strain evidence="4 5">NBRC 105298</strain>
    </source>
</reference>
<dbReference type="Proteomes" id="UP000677082">
    <property type="component" value="Unassembled WGS sequence"/>
</dbReference>
<dbReference type="GO" id="GO:0016705">
    <property type="term" value="F:oxidoreductase activity, acting on paired donors, with incorporation or reduction of molecular oxygen"/>
    <property type="evidence" value="ECO:0007669"/>
    <property type="project" value="InterPro"/>
</dbReference>
<dbReference type="PANTHER" id="PTHR30137:SF6">
    <property type="entry name" value="LUCIFERASE-LIKE MONOOXYGENASE"/>
    <property type="match status" value="1"/>
</dbReference>
<organism evidence="4 5">
    <name type="scientific">Paractinoplanes toevensis</name>
    <dbReference type="NCBI Taxonomy" id="571911"/>
    <lineage>
        <taxon>Bacteria</taxon>
        <taxon>Bacillati</taxon>
        <taxon>Actinomycetota</taxon>
        <taxon>Actinomycetes</taxon>
        <taxon>Micromonosporales</taxon>
        <taxon>Micromonosporaceae</taxon>
        <taxon>Paractinoplanes</taxon>
    </lineage>
</organism>
<evidence type="ECO:0000313" key="5">
    <source>
        <dbReference type="Proteomes" id="UP000677082"/>
    </source>
</evidence>
<protein>
    <submittedName>
        <fullName evidence="4">Luciferase-like protein</fullName>
    </submittedName>
</protein>
<dbReference type="InterPro" id="IPR050766">
    <property type="entry name" value="Bact_Lucif_Oxidored"/>
</dbReference>
<keyword evidence="2" id="KW-0732">Signal</keyword>
<evidence type="ECO:0000259" key="3">
    <source>
        <dbReference type="Pfam" id="PF00296"/>
    </source>
</evidence>
<dbReference type="Pfam" id="PF00296">
    <property type="entry name" value="Bac_luciferase"/>
    <property type="match status" value="1"/>
</dbReference>
<dbReference type="EMBL" id="BOQN01000017">
    <property type="protein sequence ID" value="GIM89688.1"/>
    <property type="molecule type" value="Genomic_DNA"/>
</dbReference>
<dbReference type="PANTHER" id="PTHR30137">
    <property type="entry name" value="LUCIFERASE-LIKE MONOOXYGENASE"/>
    <property type="match status" value="1"/>
</dbReference>
<dbReference type="NCBIfam" id="TIGR03558">
    <property type="entry name" value="oxido_grp_1"/>
    <property type="match status" value="1"/>
</dbReference>
<feature type="signal peptide" evidence="2">
    <location>
        <begin position="1"/>
        <end position="19"/>
    </location>
</feature>
<comment type="similarity">
    <text evidence="1">To bacterial alkanal monooxygenase alpha and beta chains.</text>
</comment>
<dbReference type="AlphaFoldDB" id="A0A919W439"/>
<comment type="caution">
    <text evidence="4">The sequence shown here is derived from an EMBL/GenBank/DDBJ whole genome shotgun (WGS) entry which is preliminary data.</text>
</comment>
<feature type="domain" description="Luciferase-like" evidence="3">
    <location>
        <begin position="23"/>
        <end position="300"/>
    </location>
</feature>
<dbReference type="InterPro" id="IPR036661">
    <property type="entry name" value="Luciferase-like_sf"/>
</dbReference>
<proteinExistence type="predicted"/>
<name>A0A919W439_9ACTN</name>